<evidence type="ECO:0008006" key="3">
    <source>
        <dbReference type="Google" id="ProtNLM"/>
    </source>
</evidence>
<proteinExistence type="predicted"/>
<protein>
    <recommendedName>
        <fullName evidence="3">Integrase core domain containing protein</fullName>
    </recommendedName>
</protein>
<keyword evidence="2" id="KW-1185">Reference proteome</keyword>
<comment type="caution">
    <text evidence="1">The sequence shown here is derived from an EMBL/GenBank/DDBJ whole genome shotgun (WGS) entry which is preliminary data.</text>
</comment>
<gene>
    <name evidence="1" type="ORF">KY290_036790</name>
</gene>
<reference evidence="1 2" key="1">
    <citation type="journal article" date="2021" name="bioRxiv">
        <title>Chromosome-scale and haplotype-resolved genome assembly of a tetraploid potato cultivar.</title>
        <authorList>
            <person name="Sun H."/>
            <person name="Jiao W.-B."/>
            <person name="Krause K."/>
            <person name="Campoy J.A."/>
            <person name="Goel M."/>
            <person name="Folz-Donahue K."/>
            <person name="Kukat C."/>
            <person name="Huettel B."/>
            <person name="Schneeberger K."/>
        </authorList>
    </citation>
    <scope>NUCLEOTIDE SEQUENCE [LARGE SCALE GENOMIC DNA]</scope>
    <source>
        <strain evidence="1">SolTubOtavaFocal</strain>
        <tissue evidence="1">Leaves</tissue>
    </source>
</reference>
<dbReference type="Proteomes" id="UP000826656">
    <property type="component" value="Unassembled WGS sequence"/>
</dbReference>
<name>A0ABQ7TU80_SOLTU</name>
<accession>A0ABQ7TU80</accession>
<dbReference type="EMBL" id="JAIVGD010000028">
    <property type="protein sequence ID" value="KAH0738085.1"/>
    <property type="molecule type" value="Genomic_DNA"/>
</dbReference>
<organism evidence="1 2">
    <name type="scientific">Solanum tuberosum</name>
    <name type="common">Potato</name>
    <dbReference type="NCBI Taxonomy" id="4113"/>
    <lineage>
        <taxon>Eukaryota</taxon>
        <taxon>Viridiplantae</taxon>
        <taxon>Streptophyta</taxon>
        <taxon>Embryophyta</taxon>
        <taxon>Tracheophyta</taxon>
        <taxon>Spermatophyta</taxon>
        <taxon>Magnoliopsida</taxon>
        <taxon>eudicotyledons</taxon>
        <taxon>Gunneridae</taxon>
        <taxon>Pentapetalae</taxon>
        <taxon>asterids</taxon>
        <taxon>lamiids</taxon>
        <taxon>Solanales</taxon>
        <taxon>Solanaceae</taxon>
        <taxon>Solanoideae</taxon>
        <taxon>Solaneae</taxon>
        <taxon>Solanum</taxon>
    </lineage>
</organism>
<evidence type="ECO:0000313" key="1">
    <source>
        <dbReference type="EMBL" id="KAH0738085.1"/>
    </source>
</evidence>
<sequence>MASYKQSYRASETKGRIAPHEHRYIGNVGQPMDCIKDKAQATQNLTFEMAQSAKGIAHNKISGASHTTKDKMSREAKATKDKFTRALWRKLMAGIKWPDYTSDAWDTHLNWIIEKTRGNTLTAQLFRLMYAECSHAVWIERKHISFEGKSRNLEHIAKEVAYMCSIRAPKAISSRLQQLLFL</sequence>
<evidence type="ECO:0000313" key="2">
    <source>
        <dbReference type="Proteomes" id="UP000826656"/>
    </source>
</evidence>